<dbReference type="eggNOG" id="COG0679">
    <property type="taxonomic scope" value="Bacteria"/>
</dbReference>
<accession>E1QW03</accession>
<evidence type="ECO:0000313" key="8">
    <source>
        <dbReference type="EMBL" id="ADK68306.1"/>
    </source>
</evidence>
<keyword evidence="4 7" id="KW-0812">Transmembrane</keyword>
<dbReference type="KEGG" id="ols:Olsu_1200"/>
<evidence type="ECO:0000256" key="7">
    <source>
        <dbReference type="SAM" id="Phobius"/>
    </source>
</evidence>
<sequence>MSDFVFSVNATLPIFLTMLLGTLLRRAGVMDEPFTDYLNAFVFRVALPTLLFMDLAGQDFASAWDGRFVLFCLATTLVSIVLIAAASLVFVRDAPRRGEFVQVSYRSSAAILGLAFIQNIYGTGDAGMASLMILGSVPLYNVVAVVVLTLTAPGERGGRPGAVPLLRRAGHGIVTNPIILGIVAGFAWSLLRLPCPELLFSTVHNVGVLATPLGLMAMGASFCPERAKGDVPAALAASVIKLVLLVAAFMPLAVWAGFRDQQLVALLVMLGSASTVSCFVMAKNMGHEGTLTSTVVMMTTFGCAATLTLWLWLLKSLALVG</sequence>
<dbReference type="GO" id="GO:0055085">
    <property type="term" value="P:transmembrane transport"/>
    <property type="evidence" value="ECO:0007669"/>
    <property type="project" value="InterPro"/>
</dbReference>
<evidence type="ECO:0000256" key="6">
    <source>
        <dbReference type="ARBA" id="ARBA00023136"/>
    </source>
</evidence>
<reference evidence="8 9" key="1">
    <citation type="journal article" date="2010" name="Stand. Genomic Sci.">
        <title>Complete genome sequence of Olsenella uli type strain (VPI D76D-27C).</title>
        <authorList>
            <person name="Goker M."/>
            <person name="Held B."/>
            <person name="Lucas S."/>
            <person name="Nolan M."/>
            <person name="Yasawong M."/>
            <person name="Glavina Del Rio T."/>
            <person name="Tice H."/>
            <person name="Cheng J.F."/>
            <person name="Bruce D."/>
            <person name="Detter J.C."/>
            <person name="Tapia R."/>
            <person name="Han C."/>
            <person name="Goodwin L."/>
            <person name="Pitluck S."/>
            <person name="Liolios K."/>
            <person name="Ivanova N."/>
            <person name="Mavromatis K."/>
            <person name="Mikhailova N."/>
            <person name="Pati A."/>
            <person name="Chen A."/>
            <person name="Palaniappan K."/>
            <person name="Land M."/>
            <person name="Hauser L."/>
            <person name="Chang Y.J."/>
            <person name="Jeffries C.D."/>
            <person name="Rohde M."/>
            <person name="Sikorski J."/>
            <person name="Pukall R."/>
            <person name="Woyke T."/>
            <person name="Bristow J."/>
            <person name="Eisen J.A."/>
            <person name="Markowitz V."/>
            <person name="Hugenholtz P."/>
            <person name="Kyrpides N.C."/>
            <person name="Klenk H.P."/>
            <person name="Lapidus A."/>
        </authorList>
    </citation>
    <scope>NUCLEOTIDE SEQUENCE [LARGE SCALE GENOMIC DNA]</scope>
    <source>
        <strain evidence="9">ATCC 49627 / DSM 7084 / CIP 109912 / JCM 12494 / NCIMB 702895 / VPI D76D-27C</strain>
    </source>
</reference>
<evidence type="ECO:0000256" key="1">
    <source>
        <dbReference type="ARBA" id="ARBA00004141"/>
    </source>
</evidence>
<dbReference type="Proteomes" id="UP000000333">
    <property type="component" value="Chromosome"/>
</dbReference>
<comment type="subcellular location">
    <subcellularLocation>
        <location evidence="1">Membrane</location>
        <topology evidence="1">Multi-pass membrane protein</topology>
    </subcellularLocation>
</comment>
<feature type="transmembrane region" description="Helical" evidence="7">
    <location>
        <begin position="235"/>
        <end position="258"/>
    </location>
</feature>
<dbReference type="AlphaFoldDB" id="E1QW03"/>
<dbReference type="STRING" id="633147.Olsu_1200"/>
<name>E1QW03_OLSUV</name>
<protein>
    <submittedName>
        <fullName evidence="8">Auxin Efflux Carrier</fullName>
    </submittedName>
</protein>
<feature type="transmembrane region" description="Helical" evidence="7">
    <location>
        <begin position="103"/>
        <end position="121"/>
    </location>
</feature>
<keyword evidence="6 7" id="KW-0472">Membrane</keyword>
<feature type="transmembrane region" description="Helical" evidence="7">
    <location>
        <begin position="68"/>
        <end position="91"/>
    </location>
</feature>
<evidence type="ECO:0000313" key="9">
    <source>
        <dbReference type="Proteomes" id="UP000000333"/>
    </source>
</evidence>
<feature type="transmembrane region" description="Helical" evidence="7">
    <location>
        <begin position="127"/>
        <end position="152"/>
    </location>
</feature>
<feature type="transmembrane region" description="Helical" evidence="7">
    <location>
        <begin position="6"/>
        <end position="25"/>
    </location>
</feature>
<dbReference type="EMBL" id="CP002106">
    <property type="protein sequence ID" value="ADK68306.1"/>
    <property type="molecule type" value="Genomic_DNA"/>
</dbReference>
<evidence type="ECO:0000256" key="3">
    <source>
        <dbReference type="ARBA" id="ARBA00022475"/>
    </source>
</evidence>
<evidence type="ECO:0000256" key="5">
    <source>
        <dbReference type="ARBA" id="ARBA00022989"/>
    </source>
</evidence>
<dbReference type="PANTHER" id="PTHR36838:SF4">
    <property type="entry name" value="AUXIN EFFLUX CARRIER FAMILY PROTEIN"/>
    <property type="match status" value="1"/>
</dbReference>
<dbReference type="InterPro" id="IPR004776">
    <property type="entry name" value="Mem_transp_PIN-like"/>
</dbReference>
<dbReference type="OrthoDB" id="9794315at2"/>
<keyword evidence="3" id="KW-1003">Cell membrane</keyword>
<feature type="transmembrane region" description="Helical" evidence="7">
    <location>
        <begin position="294"/>
        <end position="313"/>
    </location>
</feature>
<feature type="transmembrane region" description="Helical" evidence="7">
    <location>
        <begin position="203"/>
        <end position="223"/>
    </location>
</feature>
<dbReference type="GO" id="GO:0016020">
    <property type="term" value="C:membrane"/>
    <property type="evidence" value="ECO:0007669"/>
    <property type="project" value="UniProtKB-SubCell"/>
</dbReference>
<gene>
    <name evidence="8" type="ordered locus">Olsu_1200</name>
</gene>
<dbReference type="PANTHER" id="PTHR36838">
    <property type="entry name" value="AUXIN EFFLUX CARRIER FAMILY PROTEIN"/>
    <property type="match status" value="1"/>
</dbReference>
<evidence type="ECO:0000256" key="4">
    <source>
        <dbReference type="ARBA" id="ARBA00022692"/>
    </source>
</evidence>
<proteinExistence type="predicted"/>
<feature type="transmembrane region" description="Helical" evidence="7">
    <location>
        <begin position="37"/>
        <end position="56"/>
    </location>
</feature>
<dbReference type="GeneID" id="78512614"/>
<evidence type="ECO:0000256" key="2">
    <source>
        <dbReference type="ARBA" id="ARBA00022448"/>
    </source>
</evidence>
<keyword evidence="5 7" id="KW-1133">Transmembrane helix</keyword>
<dbReference type="HOGENOM" id="CLU_056175_3_0_11"/>
<feature type="transmembrane region" description="Helical" evidence="7">
    <location>
        <begin position="173"/>
        <end position="191"/>
    </location>
</feature>
<feature type="transmembrane region" description="Helical" evidence="7">
    <location>
        <begin position="264"/>
        <end position="282"/>
    </location>
</feature>
<dbReference type="PATRIC" id="fig|633147.7.peg.338"/>
<dbReference type="Pfam" id="PF03547">
    <property type="entry name" value="Mem_trans"/>
    <property type="match status" value="2"/>
</dbReference>
<dbReference type="RefSeq" id="WP_013252058.1">
    <property type="nucleotide sequence ID" value="NC_014363.1"/>
</dbReference>
<organism evidence="8 9">
    <name type="scientific">Olsenella uli (strain ATCC 49627 / DSM 7084 / CCUG 31166 / CIP 109912 / JCM 12494 / LMG 11480 / NCIMB 702895 / VPI D76D-27C)</name>
    <name type="common">Lactobacillus uli</name>
    <dbReference type="NCBI Taxonomy" id="633147"/>
    <lineage>
        <taxon>Bacteria</taxon>
        <taxon>Bacillati</taxon>
        <taxon>Actinomycetota</taxon>
        <taxon>Coriobacteriia</taxon>
        <taxon>Coriobacteriales</taxon>
        <taxon>Atopobiaceae</taxon>
        <taxon>Olsenella</taxon>
    </lineage>
</organism>
<keyword evidence="2" id="KW-0813">Transport</keyword>
<keyword evidence="9" id="KW-1185">Reference proteome</keyword>